<accession>A0A8J2YHX3</accession>
<organism evidence="1 2">
    <name type="scientific">Agaricicola taiwanensis</name>
    <dbReference type="NCBI Taxonomy" id="591372"/>
    <lineage>
        <taxon>Bacteria</taxon>
        <taxon>Pseudomonadati</taxon>
        <taxon>Pseudomonadota</taxon>
        <taxon>Alphaproteobacteria</taxon>
        <taxon>Rhodobacterales</taxon>
        <taxon>Paracoccaceae</taxon>
        <taxon>Agaricicola</taxon>
    </lineage>
</organism>
<evidence type="ECO:0000313" key="2">
    <source>
        <dbReference type="Proteomes" id="UP000602745"/>
    </source>
</evidence>
<dbReference type="EMBL" id="BMCP01000002">
    <property type="protein sequence ID" value="GGE43803.1"/>
    <property type="molecule type" value="Genomic_DNA"/>
</dbReference>
<keyword evidence="2" id="KW-1185">Reference proteome</keyword>
<reference evidence="1" key="2">
    <citation type="submission" date="2020-09" db="EMBL/GenBank/DDBJ databases">
        <authorList>
            <person name="Sun Q."/>
            <person name="Sedlacek I."/>
        </authorList>
    </citation>
    <scope>NUCLEOTIDE SEQUENCE</scope>
    <source>
        <strain evidence="1">CCM 7684</strain>
    </source>
</reference>
<reference evidence="1" key="1">
    <citation type="journal article" date="2014" name="Int. J. Syst. Evol. Microbiol.">
        <title>Complete genome sequence of Corynebacterium casei LMG S-19264T (=DSM 44701T), isolated from a smear-ripened cheese.</title>
        <authorList>
            <consortium name="US DOE Joint Genome Institute (JGI-PGF)"/>
            <person name="Walter F."/>
            <person name="Albersmeier A."/>
            <person name="Kalinowski J."/>
            <person name="Ruckert C."/>
        </authorList>
    </citation>
    <scope>NUCLEOTIDE SEQUENCE</scope>
    <source>
        <strain evidence="1">CCM 7684</strain>
    </source>
</reference>
<proteinExistence type="predicted"/>
<dbReference type="Proteomes" id="UP000602745">
    <property type="component" value="Unassembled WGS sequence"/>
</dbReference>
<sequence>MGAPRVRIANPCMMQVSSGCWARMGDGLKNERLDVMAGDAERARNPQLELCVSDTILNNLVANATD</sequence>
<comment type="caution">
    <text evidence="1">The sequence shown here is derived from an EMBL/GenBank/DDBJ whole genome shotgun (WGS) entry which is preliminary data.</text>
</comment>
<evidence type="ECO:0000313" key="1">
    <source>
        <dbReference type="EMBL" id="GGE43803.1"/>
    </source>
</evidence>
<dbReference type="PROSITE" id="PS51257">
    <property type="entry name" value="PROKAR_LIPOPROTEIN"/>
    <property type="match status" value="1"/>
</dbReference>
<dbReference type="AlphaFoldDB" id="A0A8J2YHX3"/>
<protein>
    <submittedName>
        <fullName evidence="1">Uncharacterized protein</fullName>
    </submittedName>
</protein>
<gene>
    <name evidence="1" type="ORF">GCM10007276_21160</name>
</gene>
<name>A0A8J2YHX3_9RHOB</name>